<gene>
    <name evidence="4" type="ORF">GCM10011498_07120</name>
</gene>
<evidence type="ECO:0000256" key="1">
    <source>
        <dbReference type="PROSITE-ProRule" id="PRU00703"/>
    </source>
</evidence>
<reference evidence="4" key="2">
    <citation type="submission" date="2020-09" db="EMBL/GenBank/DDBJ databases">
        <authorList>
            <person name="Sun Q."/>
            <person name="Zhou Y."/>
        </authorList>
    </citation>
    <scope>NUCLEOTIDE SEQUENCE</scope>
    <source>
        <strain evidence="4">CGMCC 1.15880</strain>
    </source>
</reference>
<keyword evidence="1" id="KW-0129">CBS domain</keyword>
<dbReference type="CDD" id="cd04600">
    <property type="entry name" value="CBS_pair_HPP_assoc"/>
    <property type="match status" value="1"/>
</dbReference>
<dbReference type="InterPro" id="IPR058581">
    <property type="entry name" value="TM_HPP"/>
</dbReference>
<dbReference type="EMBL" id="BMKA01000001">
    <property type="protein sequence ID" value="GGA09654.1"/>
    <property type="molecule type" value="Genomic_DNA"/>
</dbReference>
<feature type="domain" description="CBS" evidence="3">
    <location>
        <begin position="329"/>
        <end position="385"/>
    </location>
</feature>
<dbReference type="InterPro" id="IPR000644">
    <property type="entry name" value="CBS_dom"/>
</dbReference>
<sequence>MQIRQYLGHMWRGLGPANSGVPPAEIARASFGAMLGLGLVGGMIPFLDPRLGLFMIAPFGASAVLLFGVPNAPLAQPWAAVVGNTVSAIVGVAVCLSVEDPTLRVGLAVALALVGMMVTRSVHPPGGAVAMTAALNPEVILETGFFFALSPVALGTAVLVLGAMIYAPLTKRHYPFRQFDDSNERGTQDPPAAERLGLSEDDLTAILQQYRQSLNLGVEDLARLIGAAEMQAAGQRSGPMTAEDIMSRDLVTVGPEMRVGKVADLFRKHGFTTLPVIDKNDKYLGVIFQIHLIRRAREDALRLNRRFGATMQRLLTPRRPEAVRARHIMATGLPLVSPETRLGTLLPILGDGGHDAVPVVADGRLVGIVARNDLITALARESLRKN</sequence>
<evidence type="ECO:0000313" key="4">
    <source>
        <dbReference type="EMBL" id="GGA09654.1"/>
    </source>
</evidence>
<dbReference type="SUPFAM" id="SSF54631">
    <property type="entry name" value="CBS-domain pair"/>
    <property type="match status" value="1"/>
</dbReference>
<dbReference type="Proteomes" id="UP000628017">
    <property type="component" value="Unassembled WGS sequence"/>
</dbReference>
<keyword evidence="5" id="KW-1185">Reference proteome</keyword>
<evidence type="ECO:0000259" key="3">
    <source>
        <dbReference type="PROSITE" id="PS51371"/>
    </source>
</evidence>
<dbReference type="SMART" id="SM00116">
    <property type="entry name" value="CBS"/>
    <property type="match status" value="2"/>
</dbReference>
<feature type="transmembrane region" description="Helical" evidence="2">
    <location>
        <begin position="105"/>
        <end position="123"/>
    </location>
</feature>
<dbReference type="Gene3D" id="3.10.580.10">
    <property type="entry name" value="CBS-domain"/>
    <property type="match status" value="1"/>
</dbReference>
<dbReference type="PANTHER" id="PTHR33741:SF5">
    <property type="entry name" value="TRANSMEMBRANE PROTEIN DDB_G0269096-RELATED"/>
    <property type="match status" value="1"/>
</dbReference>
<accession>A0A916QS99</accession>
<feature type="transmembrane region" description="Helical" evidence="2">
    <location>
        <begin position="51"/>
        <end position="69"/>
    </location>
</feature>
<dbReference type="PROSITE" id="PS51371">
    <property type="entry name" value="CBS"/>
    <property type="match status" value="2"/>
</dbReference>
<evidence type="ECO:0000313" key="5">
    <source>
        <dbReference type="Proteomes" id="UP000628017"/>
    </source>
</evidence>
<proteinExistence type="predicted"/>
<protein>
    <recommendedName>
        <fullName evidence="3">CBS domain-containing protein</fullName>
    </recommendedName>
</protein>
<feature type="transmembrane region" description="Helical" evidence="2">
    <location>
        <begin position="143"/>
        <end position="167"/>
    </location>
</feature>
<dbReference type="InterPro" id="IPR046342">
    <property type="entry name" value="CBS_dom_sf"/>
</dbReference>
<keyword evidence="2" id="KW-0472">Membrane</keyword>
<name>A0A916QS99_9RHOB</name>
<organism evidence="4 5">
    <name type="scientific">Neptunicoccus cionae</name>
    <dbReference type="NCBI Taxonomy" id="2035344"/>
    <lineage>
        <taxon>Bacteria</taxon>
        <taxon>Pseudomonadati</taxon>
        <taxon>Pseudomonadota</taxon>
        <taxon>Alphaproteobacteria</taxon>
        <taxon>Rhodobacterales</taxon>
        <taxon>Paracoccaceae</taxon>
        <taxon>Neptunicoccus</taxon>
    </lineage>
</organism>
<feature type="transmembrane region" description="Helical" evidence="2">
    <location>
        <begin position="75"/>
        <end position="98"/>
    </location>
</feature>
<keyword evidence="2" id="KW-1133">Transmembrane helix</keyword>
<dbReference type="PANTHER" id="PTHR33741">
    <property type="entry name" value="TRANSMEMBRANE PROTEIN DDB_G0269096-RELATED"/>
    <property type="match status" value="1"/>
</dbReference>
<keyword evidence="2" id="KW-0812">Transmembrane</keyword>
<dbReference type="AlphaFoldDB" id="A0A916QS99"/>
<dbReference type="Pfam" id="PF04982">
    <property type="entry name" value="TM_HPP"/>
    <property type="match status" value="1"/>
</dbReference>
<reference evidence="4" key="1">
    <citation type="journal article" date="2014" name="Int. J. Syst. Evol. Microbiol.">
        <title>Complete genome sequence of Corynebacterium casei LMG S-19264T (=DSM 44701T), isolated from a smear-ripened cheese.</title>
        <authorList>
            <consortium name="US DOE Joint Genome Institute (JGI-PGF)"/>
            <person name="Walter F."/>
            <person name="Albersmeier A."/>
            <person name="Kalinowski J."/>
            <person name="Ruckert C."/>
        </authorList>
    </citation>
    <scope>NUCLEOTIDE SEQUENCE</scope>
    <source>
        <strain evidence="4">CGMCC 1.15880</strain>
    </source>
</reference>
<dbReference type="Pfam" id="PF00571">
    <property type="entry name" value="CBS"/>
    <property type="match status" value="2"/>
</dbReference>
<comment type="caution">
    <text evidence="4">The sequence shown here is derived from an EMBL/GenBank/DDBJ whole genome shotgun (WGS) entry which is preliminary data.</text>
</comment>
<feature type="domain" description="CBS" evidence="3">
    <location>
        <begin position="246"/>
        <end position="303"/>
    </location>
</feature>
<dbReference type="InterPro" id="IPR007065">
    <property type="entry name" value="HPP"/>
</dbReference>
<dbReference type="RefSeq" id="WP_188670969.1">
    <property type="nucleotide sequence ID" value="NZ_BMKA01000001.1"/>
</dbReference>
<evidence type="ECO:0000256" key="2">
    <source>
        <dbReference type="SAM" id="Phobius"/>
    </source>
</evidence>